<gene>
    <name evidence="6" type="ORF">C1645_609465</name>
</gene>
<keyword evidence="3 6" id="KW-0418">Kinase</keyword>
<evidence type="ECO:0000256" key="2">
    <source>
        <dbReference type="ARBA" id="ARBA00022741"/>
    </source>
</evidence>
<dbReference type="STRING" id="658196.A0A397T9U0"/>
<accession>A0A397T9U0</accession>
<dbReference type="PROSITE" id="PS00109">
    <property type="entry name" value="PROTEIN_KINASE_TYR"/>
    <property type="match status" value="1"/>
</dbReference>
<dbReference type="InterPro" id="IPR000719">
    <property type="entry name" value="Prot_kinase_dom"/>
</dbReference>
<dbReference type="InterPro" id="IPR051681">
    <property type="entry name" value="Ser/Thr_Kinases-Pseudokinases"/>
</dbReference>
<dbReference type="Proteomes" id="UP000265703">
    <property type="component" value="Unassembled WGS sequence"/>
</dbReference>
<evidence type="ECO:0000313" key="6">
    <source>
        <dbReference type="EMBL" id="RIA93676.1"/>
    </source>
</evidence>
<dbReference type="GO" id="GO:0004674">
    <property type="term" value="F:protein serine/threonine kinase activity"/>
    <property type="evidence" value="ECO:0007669"/>
    <property type="project" value="TreeGrafter"/>
</dbReference>
<evidence type="ECO:0000313" key="7">
    <source>
        <dbReference type="Proteomes" id="UP000265703"/>
    </source>
</evidence>
<dbReference type="SUPFAM" id="SSF56112">
    <property type="entry name" value="Protein kinase-like (PK-like)"/>
    <property type="match status" value="1"/>
</dbReference>
<dbReference type="PANTHER" id="PTHR44329:SF288">
    <property type="entry name" value="MITOGEN-ACTIVATED PROTEIN KINASE KINASE KINASE 20"/>
    <property type="match status" value="1"/>
</dbReference>
<dbReference type="InterPro" id="IPR001245">
    <property type="entry name" value="Ser-Thr/Tyr_kinase_cat_dom"/>
</dbReference>
<dbReference type="PROSITE" id="PS50011">
    <property type="entry name" value="PROTEIN_KINASE_DOM"/>
    <property type="match status" value="1"/>
</dbReference>
<dbReference type="PANTHER" id="PTHR44329">
    <property type="entry name" value="SERINE/THREONINE-PROTEIN KINASE TNNI3K-RELATED"/>
    <property type="match status" value="1"/>
</dbReference>
<dbReference type="GO" id="GO:0005524">
    <property type="term" value="F:ATP binding"/>
    <property type="evidence" value="ECO:0007669"/>
    <property type="project" value="UniProtKB-KW"/>
</dbReference>
<evidence type="ECO:0000256" key="1">
    <source>
        <dbReference type="ARBA" id="ARBA00022679"/>
    </source>
</evidence>
<sequence>MMNTVIEELRLMRISLESGKGPISKPKEIRQNEIMEPSHREETDIRGSIVRRYYKTTIEVACIPVKEKGDDKKQKELAILSKLSECTNILKFYGMANLDGHHNMIVEWTHYGNLMETYEAYDIPWTRKLHIATDICRAITFLQSVEIYHHDLRCENVMLTSNLEPKLANFEYARMAAATTSSITNLVKVVHWLAPEKMNEMKDKSDKYRYDSKCEIFRYSIDFTYIKK</sequence>
<comment type="caution">
    <text evidence="6">The sequence shown here is derived from an EMBL/GenBank/DDBJ whole genome shotgun (WGS) entry which is preliminary data.</text>
</comment>
<evidence type="ECO:0000256" key="4">
    <source>
        <dbReference type="ARBA" id="ARBA00022840"/>
    </source>
</evidence>
<dbReference type="Pfam" id="PF07714">
    <property type="entry name" value="PK_Tyr_Ser-Thr"/>
    <property type="match status" value="1"/>
</dbReference>
<reference evidence="6 7" key="1">
    <citation type="submission" date="2018-06" db="EMBL/GenBank/DDBJ databases">
        <title>Comparative genomics reveals the genomic features of Rhizophagus irregularis, R. cerebriforme, R. diaphanum and Gigaspora rosea, and their symbiotic lifestyle signature.</title>
        <authorList>
            <person name="Morin E."/>
            <person name="San Clemente H."/>
            <person name="Chen E.C.H."/>
            <person name="De La Providencia I."/>
            <person name="Hainaut M."/>
            <person name="Kuo A."/>
            <person name="Kohler A."/>
            <person name="Murat C."/>
            <person name="Tang N."/>
            <person name="Roy S."/>
            <person name="Loubradou J."/>
            <person name="Henrissat B."/>
            <person name="Grigoriev I.V."/>
            <person name="Corradi N."/>
            <person name="Roux C."/>
            <person name="Martin F.M."/>
        </authorList>
    </citation>
    <scope>NUCLEOTIDE SEQUENCE [LARGE SCALE GENOMIC DNA]</scope>
    <source>
        <strain evidence="6 7">DAOM 227022</strain>
    </source>
</reference>
<evidence type="ECO:0000259" key="5">
    <source>
        <dbReference type="PROSITE" id="PS50011"/>
    </source>
</evidence>
<protein>
    <submittedName>
        <fullName evidence="6">Kinase-like domain-containing protein</fullName>
    </submittedName>
</protein>
<proteinExistence type="predicted"/>
<dbReference type="EMBL" id="QKYT01000099">
    <property type="protein sequence ID" value="RIA93676.1"/>
    <property type="molecule type" value="Genomic_DNA"/>
</dbReference>
<organism evidence="6 7">
    <name type="scientific">Glomus cerebriforme</name>
    <dbReference type="NCBI Taxonomy" id="658196"/>
    <lineage>
        <taxon>Eukaryota</taxon>
        <taxon>Fungi</taxon>
        <taxon>Fungi incertae sedis</taxon>
        <taxon>Mucoromycota</taxon>
        <taxon>Glomeromycotina</taxon>
        <taxon>Glomeromycetes</taxon>
        <taxon>Glomerales</taxon>
        <taxon>Glomeraceae</taxon>
        <taxon>Glomus</taxon>
    </lineage>
</organism>
<keyword evidence="7" id="KW-1185">Reference proteome</keyword>
<evidence type="ECO:0000256" key="3">
    <source>
        <dbReference type="ARBA" id="ARBA00022777"/>
    </source>
</evidence>
<name>A0A397T9U0_9GLOM</name>
<keyword evidence="1" id="KW-0808">Transferase</keyword>
<dbReference type="OrthoDB" id="2314769at2759"/>
<dbReference type="Gene3D" id="1.10.510.10">
    <property type="entry name" value="Transferase(Phosphotransferase) domain 1"/>
    <property type="match status" value="1"/>
</dbReference>
<keyword evidence="4" id="KW-0067">ATP-binding</keyword>
<dbReference type="GO" id="GO:0005737">
    <property type="term" value="C:cytoplasm"/>
    <property type="evidence" value="ECO:0007669"/>
    <property type="project" value="TreeGrafter"/>
</dbReference>
<feature type="domain" description="Protein kinase" evidence="5">
    <location>
        <begin position="12"/>
        <end position="228"/>
    </location>
</feature>
<dbReference type="InterPro" id="IPR008266">
    <property type="entry name" value="Tyr_kinase_AS"/>
</dbReference>
<dbReference type="AlphaFoldDB" id="A0A397T9U0"/>
<keyword evidence="2" id="KW-0547">Nucleotide-binding</keyword>
<dbReference type="InterPro" id="IPR011009">
    <property type="entry name" value="Kinase-like_dom_sf"/>
</dbReference>